<sequence>MSSTSAATSTDFCCCSIDNTTSSSSTPSSFSVESPDSNTSNPGGLLNLESSTETHLIISAGNKPEEVRRQPAVSEKAKFNNMSTASYMDAILKKLACYARTTVSLNSHQNLTSQNGQNGAKKISSQEESWALFDHFMNFLASQPKRLDLDMIKTHKLHVNDAFGEFAMETNSFMAHVKCVDSRLGNTNNSLLPERQPKLQGTETGDSNWELAKQDSGQHSQPNIIPNSEISSQVIGDQFWEKGNSLTCCCNSPRKHLSSFKFGQKKTAVGELENITTLEVGHIEATTHDFKPVFSHAQKLPNQSTKLVAENKLSLKSGDSSKDDRTLEYGCDDNNGQIRTPALFVPGTVMTLAEATDKILFCSSIMHDLVYAAVAISDSEHATENEETTTILKPTSSLDYYDLAAD</sequence>
<evidence type="ECO:0000313" key="3">
    <source>
        <dbReference type="Proteomes" id="UP001497444"/>
    </source>
</evidence>
<name>A0ABP0WJ81_9BRYO</name>
<dbReference type="Proteomes" id="UP001497444">
    <property type="component" value="Chromosome 19"/>
</dbReference>
<dbReference type="EMBL" id="OZ020114">
    <property type="protein sequence ID" value="CAK9266928.1"/>
    <property type="molecule type" value="Genomic_DNA"/>
</dbReference>
<feature type="region of interest" description="Disordered" evidence="1">
    <location>
        <begin position="20"/>
        <end position="45"/>
    </location>
</feature>
<feature type="region of interest" description="Disordered" evidence="1">
    <location>
        <begin position="187"/>
        <end position="206"/>
    </location>
</feature>
<reference evidence="2" key="1">
    <citation type="submission" date="2024-02" db="EMBL/GenBank/DDBJ databases">
        <authorList>
            <consortium name="ELIXIR-Norway"/>
            <consortium name="Elixir Norway"/>
        </authorList>
    </citation>
    <scope>NUCLEOTIDE SEQUENCE</scope>
</reference>
<keyword evidence="3" id="KW-1185">Reference proteome</keyword>
<organism evidence="2 3">
    <name type="scientific">Sphagnum jensenii</name>
    <dbReference type="NCBI Taxonomy" id="128206"/>
    <lineage>
        <taxon>Eukaryota</taxon>
        <taxon>Viridiplantae</taxon>
        <taxon>Streptophyta</taxon>
        <taxon>Embryophyta</taxon>
        <taxon>Bryophyta</taxon>
        <taxon>Sphagnophytina</taxon>
        <taxon>Sphagnopsida</taxon>
        <taxon>Sphagnales</taxon>
        <taxon>Sphagnaceae</taxon>
        <taxon>Sphagnum</taxon>
    </lineage>
</organism>
<gene>
    <name evidence="2" type="ORF">CSSPJE1EN1_LOCUS12406</name>
</gene>
<proteinExistence type="predicted"/>
<evidence type="ECO:0000256" key="1">
    <source>
        <dbReference type="SAM" id="MobiDB-lite"/>
    </source>
</evidence>
<feature type="compositionally biased region" description="Low complexity" evidence="1">
    <location>
        <begin position="20"/>
        <end position="38"/>
    </location>
</feature>
<accession>A0ABP0WJ81</accession>
<evidence type="ECO:0000313" key="2">
    <source>
        <dbReference type="EMBL" id="CAK9266928.1"/>
    </source>
</evidence>
<protein>
    <submittedName>
        <fullName evidence="2">Uncharacterized protein</fullName>
    </submittedName>
</protein>